<dbReference type="PROSITE" id="PS50097">
    <property type="entry name" value="BTB"/>
    <property type="match status" value="1"/>
</dbReference>
<dbReference type="InterPro" id="IPR000210">
    <property type="entry name" value="BTB/POZ_dom"/>
</dbReference>
<keyword evidence="3" id="KW-1185">Reference proteome</keyword>
<dbReference type="InterPro" id="IPR052972">
    <property type="entry name" value="Sacsin_chaperone_reg"/>
</dbReference>
<dbReference type="SUPFAM" id="SSF54695">
    <property type="entry name" value="POZ domain"/>
    <property type="match status" value="1"/>
</dbReference>
<dbReference type="GO" id="GO:0030544">
    <property type="term" value="F:Hsp70 protein binding"/>
    <property type="evidence" value="ECO:0007669"/>
    <property type="project" value="TreeGrafter"/>
</dbReference>
<dbReference type="PANTHER" id="PTHR15600:SF42">
    <property type="entry name" value="SACSIN"/>
    <property type="match status" value="1"/>
</dbReference>
<dbReference type="Proteomes" id="UP000431533">
    <property type="component" value="Unassembled WGS sequence"/>
</dbReference>
<dbReference type="PANTHER" id="PTHR15600">
    <property type="entry name" value="SACSIN"/>
    <property type="match status" value="1"/>
</dbReference>
<dbReference type="EMBL" id="QGMH01000027">
    <property type="protein sequence ID" value="TVY28726.1"/>
    <property type="molecule type" value="Genomic_DNA"/>
</dbReference>
<name>A0A8H8R660_9HELO</name>
<evidence type="ECO:0000259" key="1">
    <source>
        <dbReference type="PROSITE" id="PS50097"/>
    </source>
</evidence>
<reference evidence="2 3" key="1">
    <citation type="submission" date="2018-05" db="EMBL/GenBank/DDBJ databases">
        <title>Genome sequencing and assembly of the regulated plant pathogen Lachnellula willkommii and related sister species for the development of diagnostic species identification markers.</title>
        <authorList>
            <person name="Giroux E."/>
            <person name="Bilodeau G."/>
        </authorList>
    </citation>
    <scope>NUCLEOTIDE SEQUENCE [LARGE SCALE GENOMIC DNA]</scope>
    <source>
        <strain evidence="2 3">CBS 185.66</strain>
    </source>
</reference>
<organism evidence="2 3">
    <name type="scientific">Lachnellula hyalina</name>
    <dbReference type="NCBI Taxonomy" id="1316788"/>
    <lineage>
        <taxon>Eukaryota</taxon>
        <taxon>Fungi</taxon>
        <taxon>Dikarya</taxon>
        <taxon>Ascomycota</taxon>
        <taxon>Pezizomycotina</taxon>
        <taxon>Leotiomycetes</taxon>
        <taxon>Helotiales</taxon>
        <taxon>Lachnaceae</taxon>
        <taxon>Lachnellula</taxon>
    </lineage>
</organism>
<dbReference type="Gene3D" id="3.30.710.10">
    <property type="entry name" value="Potassium Channel Kv1.1, Chain A"/>
    <property type="match status" value="1"/>
</dbReference>
<feature type="domain" description="BTB" evidence="1">
    <location>
        <begin position="2570"/>
        <end position="2642"/>
    </location>
</feature>
<dbReference type="InterPro" id="IPR011333">
    <property type="entry name" value="SKP1/BTB/POZ_sf"/>
</dbReference>
<gene>
    <name evidence="2" type="primary">SACS</name>
    <name evidence="2" type="ORF">LHYA1_G002429</name>
</gene>
<dbReference type="InterPro" id="IPR058210">
    <property type="entry name" value="SACS/Nov_dom"/>
</dbReference>
<dbReference type="OrthoDB" id="1262810at2759"/>
<dbReference type="GeneID" id="41982627"/>
<dbReference type="Pfam" id="PF00651">
    <property type="entry name" value="BTB"/>
    <property type="match status" value="1"/>
</dbReference>
<evidence type="ECO:0000313" key="2">
    <source>
        <dbReference type="EMBL" id="TVY28726.1"/>
    </source>
</evidence>
<dbReference type="RefSeq" id="XP_031007514.1">
    <property type="nucleotide sequence ID" value="XM_031147405.1"/>
</dbReference>
<accession>A0A8H8R660</accession>
<dbReference type="Pfam" id="PF25794">
    <property type="entry name" value="SACS"/>
    <property type="match status" value="2"/>
</dbReference>
<proteinExistence type="predicted"/>
<sequence length="2736" mass="308645">MAPQPIGHNAQVQPITTTLRNICRDYPAGGTVLRELLQNADDAGAKEVRFILDEQTHPTDQLLHPLLAQYQGPALLAYNNAQFTDKDFASLAHIGDSGKINDGTTTGKFGRGFNSVYNWTDSPSIVSRDRILILDPHHEWSEGKTIGGPIYNFVKDHKDPALKNTMAAYQRVMGQFDRPLEGTIIRIPLRNPAQALKSDISPRTTTVQEMTKILKTFADDFADHGLLFMRSVEKLELGSSGMSIVIEMIDVEALRSYKSKVNDAVKCASKDPNYSFDLSFQASIKTKSATESKQSAFIVHHCINGGSIDGSLRDWAATQNLLPWVAVASPLLTEPTRTVNGSLFTVLPLPIESRQPVHIHGMFSLSPDRTRLHHWSDRGIQDEDPGKWNFFLFKHLVPFAWTRVLNYLAVLHPDQPAFDRWPQNIDGTREHLSNSLEDVLSVIETESLPLWPSNVGYVSSKEGLLYTGIGDAALSEALREAGAPVVYVPEQLQQEAQRLFNGRILGPESLCHFLRVVGDNVKLWSNGTKQRIAEYLLAEPGFNDYGGLELFPYMDGSHHSIDDGITFIHRDDLEKSLFKLQESRNLDLEKFSETAQLFLKQGCENLSIHPSICFHSANSLGAYCKSTIFRDLPQDQDALVLTQEAATFVSKVWTWISQRDIDIFDTKVSCLWLLPLSNGRHRKIKPEASAGQVYLSPAGESGDLMRKFDSESLTKPLPLLDTRPAGLVPKSVSLLLRNPNAKSALFIEDGSSLVSFLQWLHQTSPMLDGVTDKDRHWIAKLIVSDLCKVLTSAERETVFGVLRTLKIFQRVSWTLQNNRMESILTWVNLNACKESFGLVDGVTPVPEIAGIQFIVAQESTSSHQLLQTFGLTCHNTVELIQNHLIPHWSSQKLIDWSPSSKEQLSEFILRYFSCLSLATQKKLQALPIVPVTKLDGKETSDFACARELIDPSMLELTELCFHDEAIVPKKKFFEKFKVALKGCGLKIAVDKDVVQHRINCYAGSKHPFEEIRPRAHKLLRSQFAWMSSPNNQEYSQLRHLKWLPAVDLNGTHSLLASNECRSPRDRRLVNSQVPILDISISKEWQERLGWENTLSSQILMFQLKHGITEKDKSIVDAVLTYISQSKLTGQLVKDLKNFECVFDTNGSFILPSQAFRPSKHSIPGYERLQPYLANVDRNFWKAHEELLRNIGVRDKLQLPDLFQIQTILESKQILDDADLAVAIEVLNFACKFPRASLTSLKVVDKFRVLQPIHDINYDDLGLLKPKEKVNLTHEHIPMNVIVALQIESLSARLVKGMLEIEDVDDEDEFDQQESVTSRISDTLDRYPVETTFREYLANADDVQGASEVSWLLDPRSHACKNLLTPKMDIFQGPAFLVHNNGVFSDNDFKGFKNVGEGSKAQDKEKIGQFGRGSQTMYHWTDVPMILSGRFLLILDPQQEVLPKNQIKGKRKPGVKLELSKLREACGDQLAPFQDLWGYDQSQDNYPGTIFRFPLRAGKAKSILKTNSKDLNISEVRRLMNNYFDEARVSLLFLRRIKSIDFKIQDDHDSGWSITRLATVDDDAKSFSEPVTCKFTKNGFPAVAGIDRWWVCIEDLLPEVDRLPKTSKRTMKNVECGFAALLSCKPGEATMPMPLQPLERRIFNTLPLPISSDLPVHVHATFFLSGDRQSIEIDKHGAESHGAEWNRWLLQDALPKLYLSFLDDIGQQIRQEVFNFWPQEEPPKRSCAELLFESFWDQLSSSSQRLFPKAYPVSTLSQRRAAQLFDLKQAVFDFLPKGSSEVLAPFLMSLGVNLVRHVPAGVAKRLKALPNSKVNSITGSTLRQLLKSARANACLLKEMNANPRTWEVLVDQLLPADADLKDLDGCHIIPLANGSLASLKLIHTQATQSFSFYYVASDEELKIFEFASTCLVSSKVGQKLERVLKNGKFNLVTLELGHMKKLLELQSMVIVPDAAGDSWLIKFWALWESRKAVENKVVEGKTIDTSLDIANYDAKIFRALLNGSELYATPGEFQRLPAVVESSIKEHQKLCDSIPGLYRFCPKFMPKSLAGTESSFNKKVSFIRLIRALQLLAEARNLQLEAFILANLDVSNLKVLQRLIVAHVAQLEPNKTSEQVSGIMDLLKSIPVWPRFQDSPKEEFISVKNSTMAVNHNLLVPWMKDRYRFIHPDFSKERTNFQCLTQMGITKRTTEDALLKHVLPLPANLDDANWMYFQPLISALSTSSLQGRALQVSRLSKIAVDGDGMLRVPSELYDHGDAVFAAAFRYQDESRFISEKLKTYRTFWLEVGLRRWVAGVINASDYLQCLKVMSFRLRSTTPSNDQHLSQDIQTVLHPLTTPNSGTQNFTANDWAAISQERLFGSFTSFQSESQYRRNTMESIATQKPILSLAEIISYDHIPVCWSQTSFAHQLPTPSVLAKMSGDGRPTTDMVWRHLVYMKEFASNLHQSEVPSFLADLHRTYEYLQDRLDTKPATFKLQNNAVWLNTSSLDHDSTPLEDLNSSWQSITELVLHSSCDAGLIKAVRPGLARYVKLLRVLGCRSIIHPTVTCPTLHQGYSLGGSLRNLLEQGYQVDITYRTEGREIKGHRIILAAASPKCYHQFNGNFKVEKVIDYDNDTDPDDFLSYHTLSNMFKYAYGDVIDWPKMQVVESDSAAEKKVKLDLLLDLHKGADCWLMSALASQVEDKILAAGRMLINLENVVEVRKRAHNAHASSVEDMCAMFIQQNLDTVMKAHGGKLE</sequence>
<dbReference type="SUPFAM" id="SSF55874">
    <property type="entry name" value="ATPase domain of HSP90 chaperone/DNA topoisomerase II/histidine kinase"/>
    <property type="match status" value="2"/>
</dbReference>
<dbReference type="CDD" id="cd18186">
    <property type="entry name" value="BTB_POZ_ZBTB_KLHL-like"/>
    <property type="match status" value="1"/>
</dbReference>
<evidence type="ECO:0000313" key="3">
    <source>
        <dbReference type="Proteomes" id="UP000431533"/>
    </source>
</evidence>
<protein>
    <submittedName>
        <fullName evidence="2">Sacsin</fullName>
    </submittedName>
</protein>
<dbReference type="Gene3D" id="3.30.565.10">
    <property type="entry name" value="Histidine kinase-like ATPase, C-terminal domain"/>
    <property type="match status" value="1"/>
</dbReference>
<comment type="caution">
    <text evidence="2">The sequence shown here is derived from an EMBL/GenBank/DDBJ whole genome shotgun (WGS) entry which is preliminary data.</text>
</comment>
<dbReference type="InterPro" id="IPR036890">
    <property type="entry name" value="HATPase_C_sf"/>
</dbReference>
<dbReference type="NCBIfam" id="NF047352">
    <property type="entry name" value="P_loop_sacsin"/>
    <property type="match status" value="1"/>
</dbReference>